<keyword evidence="4 10" id="KW-0121">Carboxypeptidase</keyword>
<proteinExistence type="inferred from homology"/>
<feature type="chain" id="PRO_5035956880" description="Carboxypeptidase" evidence="10">
    <location>
        <begin position="25"/>
        <end position="1779"/>
    </location>
</feature>
<dbReference type="PANTHER" id="PTHR11802:SF3">
    <property type="entry name" value="RETINOID-INDUCIBLE SERINE CARBOXYPEPTIDASE"/>
    <property type="match status" value="1"/>
</dbReference>
<gene>
    <name evidence="11" type="ORF">OSB1V03_LOCUS2066</name>
</gene>
<keyword evidence="7 10" id="KW-0378">Hydrolase</keyword>
<dbReference type="EMBL" id="OC855250">
    <property type="protein sequence ID" value="CAD7621595.1"/>
    <property type="molecule type" value="Genomic_DNA"/>
</dbReference>
<evidence type="ECO:0000256" key="7">
    <source>
        <dbReference type="ARBA" id="ARBA00022801"/>
    </source>
</evidence>
<dbReference type="PANTHER" id="PTHR11802">
    <property type="entry name" value="SERINE PROTEASE FAMILY S10 SERINE CARBOXYPEPTIDASE"/>
    <property type="match status" value="1"/>
</dbReference>
<dbReference type="SUPFAM" id="SSF53474">
    <property type="entry name" value="alpha/beta-Hydrolases"/>
    <property type="match status" value="5"/>
</dbReference>
<evidence type="ECO:0000256" key="5">
    <source>
        <dbReference type="ARBA" id="ARBA00022670"/>
    </source>
</evidence>
<reference evidence="11" key="1">
    <citation type="submission" date="2020-11" db="EMBL/GenBank/DDBJ databases">
        <authorList>
            <person name="Tran Van P."/>
        </authorList>
    </citation>
    <scope>NUCLEOTIDE SEQUENCE</scope>
</reference>
<evidence type="ECO:0000256" key="1">
    <source>
        <dbReference type="ARBA" id="ARBA00004613"/>
    </source>
</evidence>
<evidence type="ECO:0000313" key="12">
    <source>
        <dbReference type="Proteomes" id="UP000759131"/>
    </source>
</evidence>
<evidence type="ECO:0000256" key="2">
    <source>
        <dbReference type="ARBA" id="ARBA00009431"/>
    </source>
</evidence>
<evidence type="ECO:0000256" key="10">
    <source>
        <dbReference type="RuleBase" id="RU361156"/>
    </source>
</evidence>
<keyword evidence="12" id="KW-1185">Reference proteome</keyword>
<evidence type="ECO:0000256" key="4">
    <source>
        <dbReference type="ARBA" id="ARBA00022645"/>
    </source>
</evidence>
<comment type="subcellular location">
    <subcellularLocation>
        <location evidence="1">Secreted</location>
    </subcellularLocation>
</comment>
<dbReference type="EMBL" id="CAJPIZ010000675">
    <property type="protein sequence ID" value="CAG2102025.1"/>
    <property type="molecule type" value="Genomic_DNA"/>
</dbReference>
<dbReference type="FunFam" id="3.40.50.1820:FF:000075">
    <property type="entry name" value="Carboxypeptidase"/>
    <property type="match status" value="3"/>
</dbReference>
<dbReference type="Proteomes" id="UP000759131">
    <property type="component" value="Unassembled WGS sequence"/>
</dbReference>
<keyword evidence="5 10" id="KW-0645">Protease</keyword>
<dbReference type="Pfam" id="PF00450">
    <property type="entry name" value="Peptidase_S10"/>
    <property type="match status" value="6"/>
</dbReference>
<dbReference type="PRINTS" id="PR00724">
    <property type="entry name" value="CRBOXYPTASEC"/>
</dbReference>
<feature type="non-terminal residue" evidence="11">
    <location>
        <position position="1"/>
    </location>
</feature>
<keyword evidence="6 10" id="KW-0732">Signal</keyword>
<evidence type="ECO:0000256" key="8">
    <source>
        <dbReference type="ARBA" id="ARBA00023180"/>
    </source>
</evidence>
<evidence type="ECO:0000313" key="11">
    <source>
        <dbReference type="EMBL" id="CAD7621595.1"/>
    </source>
</evidence>
<comment type="similarity">
    <text evidence="2 10">Belongs to the peptidase S10 family.</text>
</comment>
<dbReference type="GO" id="GO:0004185">
    <property type="term" value="F:serine-type carboxypeptidase activity"/>
    <property type="evidence" value="ECO:0007669"/>
    <property type="project" value="UniProtKB-UniRule"/>
</dbReference>
<evidence type="ECO:0000256" key="9">
    <source>
        <dbReference type="ARBA" id="ARBA00055847"/>
    </source>
</evidence>
<evidence type="ECO:0000256" key="3">
    <source>
        <dbReference type="ARBA" id="ARBA00022525"/>
    </source>
</evidence>
<evidence type="ECO:0000256" key="6">
    <source>
        <dbReference type="ARBA" id="ARBA00022729"/>
    </source>
</evidence>
<organism evidence="11">
    <name type="scientific">Medioppia subpectinata</name>
    <dbReference type="NCBI Taxonomy" id="1979941"/>
    <lineage>
        <taxon>Eukaryota</taxon>
        <taxon>Metazoa</taxon>
        <taxon>Ecdysozoa</taxon>
        <taxon>Arthropoda</taxon>
        <taxon>Chelicerata</taxon>
        <taxon>Arachnida</taxon>
        <taxon>Acari</taxon>
        <taxon>Acariformes</taxon>
        <taxon>Sarcoptiformes</taxon>
        <taxon>Oribatida</taxon>
        <taxon>Brachypylina</taxon>
        <taxon>Oppioidea</taxon>
        <taxon>Oppiidae</taxon>
        <taxon>Medioppia</taxon>
    </lineage>
</organism>
<keyword evidence="3" id="KW-0964">Secreted</keyword>
<keyword evidence="8" id="KW-0325">Glycoprotein</keyword>
<comment type="function">
    <text evidence="9">May be involved in vascular wall and kidney homeostasis.</text>
</comment>
<dbReference type="Gene3D" id="3.40.50.1820">
    <property type="entry name" value="alpha/beta hydrolase"/>
    <property type="match status" value="6"/>
</dbReference>
<protein>
    <recommendedName>
        <fullName evidence="10">Carboxypeptidase</fullName>
        <ecNumber evidence="10">3.4.16.-</ecNumber>
    </recommendedName>
</protein>
<dbReference type="InterPro" id="IPR018202">
    <property type="entry name" value="Ser_caboxypep_ser_AS"/>
</dbReference>
<sequence length="1779" mass="200562">MIIKLFSFMCLAYVLFISNDKVEAYEEASGYVSVRPDAHMFWWLFYANSSNNSNALPLVIWLQGGPGASSTGYGNFNEIGPQDSGLKVRNTSWIKYANLLFIDNPVGTGFSYVDNSRAYTKDNTEIAKDLSTPLYIFCESYGGKMTVGFAKELHRAIQDKEIKANFKGIALGDSWISPIDSVSTWGQYLYTLSYIDRHQKSQIDAKAEEIRTSLKNGEYEEATNEWGSLEMFVSSIDGGIDWYNVLYGSNNQLSTRYLNQMKSFNSTSLSSNIVKHLAKYHNDDLDALMNGPIKTKLKIPANVTWGGQSNDVFEHLSADFMRDVVNDVDYLLANTDLKVVVYTGQLDLIVDTLGTLNWVHSLQWPDLKNFETANREEMSGGYFKTYKNFSLYWIIKAGHMVPTDAGNTALAMLHKIIHVRPDAHMFWWLLNANSSNNSNALPLVIYLLGGPGASSTGYGNFDEIGPLDTGLKVRNTSWIKYANLLFIDNPVGTGFSYVDNNKAFARNNTQISKDLVTLMKDFYKKSPEFESSPLYVFSESYGGKMTVGFAKELHRAIQNKEIKANFKGIALGDPWISPIDSVSMWGQYLYTLSYIDRHQNSQIDAKVEEMKTALKNGEYEKATKQWESLENFIDSIDGNIDWYNVLYGSDNQSSTQYLKIIKSFNNTSLNTNIVKHLAKYHNDNVDALMNGPIKTKLKIPANVTWGGQADAVFDQLSGDFMRDVVSDVDYLLANTDLKVVVYTGQLDLICNTLGTLKWIHSLQWPELKNWETAKRQQMSGGYPDIWCPPMPAIQPSQCFRTSLSLRGPGASGTGFGNFNEIGPLDSGGPGASGTGFGNFNEIGPLDSGLKVRNTSWIKYANLLFIDNPVGTGFSYVDSSAAYTKNNDEIAKDLVTLMKDFYKKSPEFESTPLYIFCESYGGKMTVGFAKELHRAIQNKEIKANFKGIALGDSWISPIDSVSTWGQYLYTLSYIDRHQKSQIDAKAEEIRTSLKNGEYEEATNQWGSLEMFVGSLDGGIDWYNVLFGSNNQLSTRYLNQMKSFNDTSLQSSVIRHLAKYHNDDLDALMNGPIKTKLKIPANVRWSEQSYTVFQHLSADFMRDVVSDVDYLLANTDLKVVVYTGQLDLIVDTLGTLNWVHSLKWPELKNWETAKRQQMSGGYPDIWFPPMLETQPSQCFTKSFMEAYKESYGYTTVRPGAHMFSWLFSPNSGNNSNALPLVIWLQGGPGASSAGYGNFNEIGPLDADLKVRNTSWIKYANLLFIDNPVGSGYSYVDNASLYTKTNDEIAKDLVTFMKEFYKKSPEFESYIDRNQKNQIDAKVEEIRTSLKNAKYIEATTQWSQLTPFIRSLDGGIDWYNVLFGSNFQSSSRYLNQIKSFDNIPHKSSIVRHLAKYHNNNLDALMNGPLKTKLKIPESVKWSQLSANVFANLWGEFMRDIVSDVDYLLANTDLKVVVYTGQLDLVVDTLGTLNWVHSLQWPDLKNWETAKREQMSGGYVKTYKNFTLYWILKAGHMVPADAGDTGLEMLRKIIHLMPCKCIWYMDAYKESYGYTTVRPGAHMFSWLFSPNTSNNSNAFPLVIWLQGGPGASSAGFGNFEEIGPLDTNMRVRNTSWIKYANLLFIDNPVGAGYSYVDNSSLLTKNNDEIAKDLVTFMKEFYKKSPEFESTPLYIFCESYGGKMTPTFAKELHRAIQNKEIKANFKGIALGDGWVSPIDSVTTWGQYLYTLSYIDRQQKSEIDAKAEEIRTALKNGKYSEATDKWSALGQFVMATDGVTIHSNY</sequence>
<dbReference type="InterPro" id="IPR001563">
    <property type="entry name" value="Peptidase_S10"/>
</dbReference>
<dbReference type="OrthoDB" id="443318at2759"/>
<dbReference type="GO" id="GO:0005576">
    <property type="term" value="C:extracellular region"/>
    <property type="evidence" value="ECO:0007669"/>
    <property type="project" value="UniProtKB-SubCell"/>
</dbReference>
<dbReference type="PROSITE" id="PS00131">
    <property type="entry name" value="CARBOXYPEPT_SER_SER"/>
    <property type="match status" value="1"/>
</dbReference>
<dbReference type="GO" id="GO:0006508">
    <property type="term" value="P:proteolysis"/>
    <property type="evidence" value="ECO:0007669"/>
    <property type="project" value="UniProtKB-KW"/>
</dbReference>
<name>A0A7R9KET6_9ACAR</name>
<feature type="signal peptide" evidence="10">
    <location>
        <begin position="1"/>
        <end position="24"/>
    </location>
</feature>
<dbReference type="InterPro" id="IPR029058">
    <property type="entry name" value="AB_hydrolase_fold"/>
</dbReference>
<accession>A0A7R9KET6</accession>
<dbReference type="EC" id="3.4.16.-" evidence="10"/>